<organism evidence="1">
    <name type="scientific">Chromera velia CCMP2878</name>
    <dbReference type="NCBI Taxonomy" id="1169474"/>
    <lineage>
        <taxon>Eukaryota</taxon>
        <taxon>Sar</taxon>
        <taxon>Alveolata</taxon>
        <taxon>Colpodellida</taxon>
        <taxon>Chromeraceae</taxon>
        <taxon>Chromera</taxon>
    </lineage>
</organism>
<gene>
    <name evidence="1" type="ORF">Cvel_7969</name>
</gene>
<dbReference type="VEuPathDB" id="CryptoDB:Cvel_7969"/>
<sequence>MSAGCQRERLRLSVRTAIPSLRSQRQKSYCSTACERLRGEAVKKARRNAVTKEKQVEHAAQRDRILEQVEHFRRQRRQQRLDFPRPPTIAESAQAVHDCRVRDLPPSYQTVPCAVCACRTRHAVICTLEQFVHLLKPVRVDKHVSSTLQPQSIPPELAPDAAFVHDHPGSGNATVLAHNQRLCPDCGLHGFLCVRDRCGSCGKKKVAGEGNETNLCNRPVSEESGHGFE</sequence>
<evidence type="ECO:0000313" key="1">
    <source>
        <dbReference type="EMBL" id="CEM46595.1"/>
    </source>
</evidence>
<protein>
    <submittedName>
        <fullName evidence="1">Uncharacterized protein</fullName>
    </submittedName>
</protein>
<proteinExistence type="predicted"/>
<dbReference type="AlphaFoldDB" id="A0A0G4HQU9"/>
<reference evidence="1" key="1">
    <citation type="submission" date="2014-11" db="EMBL/GenBank/DDBJ databases">
        <authorList>
            <person name="Otto D Thomas"/>
            <person name="Naeem Raeece"/>
        </authorList>
    </citation>
    <scope>NUCLEOTIDE SEQUENCE</scope>
</reference>
<dbReference type="EMBL" id="CDMZ01003502">
    <property type="protein sequence ID" value="CEM46595.1"/>
    <property type="molecule type" value="Genomic_DNA"/>
</dbReference>
<accession>A0A0G4HQU9</accession>
<name>A0A0G4HQU9_9ALVE</name>